<feature type="domain" description="DUF630" evidence="3">
    <location>
        <begin position="1"/>
        <end position="59"/>
    </location>
</feature>
<evidence type="ECO:0000259" key="3">
    <source>
        <dbReference type="Pfam" id="PF04783"/>
    </source>
</evidence>
<dbReference type="PANTHER" id="PTHR21450">
    <property type="entry name" value="PROTEIN ALTERED PHOSPHATE STARVATION RESPONSE 1"/>
    <property type="match status" value="1"/>
</dbReference>
<evidence type="ECO:0000256" key="1">
    <source>
        <dbReference type="SAM" id="MobiDB-lite"/>
    </source>
</evidence>
<feature type="compositionally biased region" description="Acidic residues" evidence="1">
    <location>
        <begin position="217"/>
        <end position="226"/>
    </location>
</feature>
<evidence type="ECO:0000259" key="2">
    <source>
        <dbReference type="Pfam" id="PF04782"/>
    </source>
</evidence>
<feature type="compositionally biased region" description="Polar residues" evidence="1">
    <location>
        <begin position="876"/>
        <end position="889"/>
    </location>
</feature>
<dbReference type="EMBL" id="JABCRI010000011">
    <property type="protein sequence ID" value="KAF8398096.1"/>
    <property type="molecule type" value="Genomic_DNA"/>
</dbReference>
<feature type="region of interest" description="Disordered" evidence="1">
    <location>
        <begin position="91"/>
        <end position="173"/>
    </location>
</feature>
<accession>A0A834Z3T8</accession>
<comment type="caution">
    <text evidence="4">The sequence shown here is derived from an EMBL/GenBank/DDBJ whole genome shotgun (WGS) entry which is preliminary data.</text>
</comment>
<feature type="domain" description="DUF632" evidence="2">
    <location>
        <begin position="582"/>
        <end position="788"/>
    </location>
</feature>
<feature type="compositionally biased region" description="Polar residues" evidence="1">
    <location>
        <begin position="143"/>
        <end position="156"/>
    </location>
</feature>
<feature type="region of interest" description="Disordered" evidence="1">
    <location>
        <begin position="870"/>
        <end position="889"/>
    </location>
</feature>
<evidence type="ECO:0000313" key="5">
    <source>
        <dbReference type="Proteomes" id="UP000655225"/>
    </source>
</evidence>
<feature type="compositionally biased region" description="Acidic residues" evidence="1">
    <location>
        <begin position="235"/>
        <end position="245"/>
    </location>
</feature>
<keyword evidence="5" id="KW-1185">Reference proteome</keyword>
<feature type="region of interest" description="Disordered" evidence="1">
    <location>
        <begin position="216"/>
        <end position="249"/>
    </location>
</feature>
<proteinExistence type="predicted"/>
<dbReference type="PANTHER" id="PTHR21450:SF6">
    <property type="entry name" value="EXPRESSED PROTEIN"/>
    <property type="match status" value="1"/>
</dbReference>
<protein>
    <submittedName>
        <fullName evidence="4">Uncharacterized protein</fullName>
    </submittedName>
</protein>
<feature type="region of interest" description="Disordered" evidence="1">
    <location>
        <begin position="796"/>
        <end position="821"/>
    </location>
</feature>
<dbReference type="Pfam" id="PF04782">
    <property type="entry name" value="DUF632"/>
    <property type="match status" value="2"/>
</dbReference>
<reference evidence="4 5" key="1">
    <citation type="submission" date="2020-04" db="EMBL/GenBank/DDBJ databases">
        <title>Plant Genome Project.</title>
        <authorList>
            <person name="Zhang R.-G."/>
        </authorList>
    </citation>
    <scope>NUCLEOTIDE SEQUENCE [LARGE SCALE GENOMIC DNA]</scope>
    <source>
        <strain evidence="4">YNK0</strain>
        <tissue evidence="4">Leaf</tissue>
    </source>
</reference>
<dbReference type="AlphaFoldDB" id="A0A834Z3T8"/>
<name>A0A834Z3T8_TETSI</name>
<organism evidence="4 5">
    <name type="scientific">Tetracentron sinense</name>
    <name type="common">Spur-leaf</name>
    <dbReference type="NCBI Taxonomy" id="13715"/>
    <lineage>
        <taxon>Eukaryota</taxon>
        <taxon>Viridiplantae</taxon>
        <taxon>Streptophyta</taxon>
        <taxon>Embryophyta</taxon>
        <taxon>Tracheophyta</taxon>
        <taxon>Spermatophyta</taxon>
        <taxon>Magnoliopsida</taxon>
        <taxon>Trochodendrales</taxon>
        <taxon>Trochodendraceae</taxon>
        <taxon>Tetracentron</taxon>
    </lineage>
</organism>
<feature type="compositionally biased region" description="Polar residues" evidence="1">
    <location>
        <begin position="802"/>
        <end position="820"/>
    </location>
</feature>
<dbReference type="InterPro" id="IPR006867">
    <property type="entry name" value="DUF632"/>
</dbReference>
<dbReference type="Proteomes" id="UP000655225">
    <property type="component" value="Unassembled WGS sequence"/>
</dbReference>
<dbReference type="InterPro" id="IPR006868">
    <property type="entry name" value="DUF630"/>
</dbReference>
<dbReference type="Pfam" id="PF04783">
    <property type="entry name" value="DUF630"/>
    <property type="match status" value="1"/>
</dbReference>
<gene>
    <name evidence="4" type="ORF">HHK36_017022</name>
</gene>
<dbReference type="OrthoDB" id="694308at2759"/>
<sequence>MGLSSSRIEEDKPLQLCRERKRFVRQALDGRCSLAAAHVTYIQSLKNTGAALRKFVEPEVAIESSLYTSTSETHEPLALTEKSLSQFSFSSPSLSQRVDGGENLSPYPSPPYSGRFQANYMKTGGSSSTKIEEKPPFPVIGTLRSSSSTPQNLTPRSTERPETTAFEAPSLPNGTPPWDYFGLFHPIDDQFSFQDGRGLNHGLENADDIRRLREEEGIPELEDEEEKVGLTGTVESEESEDEFDEPSTNNLVRSFENHNRVLDSYSASVSPTMPSARSIASKTEVLNGGIRNSPDLKPLKTTSSVVTLPTDVKKTAVKEAVIENKLASKDFLSSIKEIDYLFLKASESGKEVPRMLEANKFHFRPIFPGKDGGSMASIFFKACFSCGDDPTQVPEEPVQTAIKYLTWHRTTSSRSSSSRNPLGTSSKGDNEDISLFENFCMNSGSHASTLDRLYAWERKLYDEVKTNSLEEHSAVDTPLAGDEGLIVTMMQQELEKYIMWLGHLVSVSILDAKIICAKEGAGGSGDPVDPAARSWCKGNDGSGKESVFLYVSLLPKYPTSSLLLLDSQDSSLEAKTKRRTFVKASGIIRREYDMKCKLLRQQDSRAEGLQKIDKTRAVVKDLHSRIGVAIHRINTISKRIEEIRDKELQPQLEELIEGLSRMWEKMFECHKLQFSIISVAYNNGNTKMFIQSESHRQATIHLEYELSTLSSSFTKWISAQKSYLEAIDRWLMKCITLQQKQAKKRKHMEASSVRKHGPFIFLICDDWLKKLKDLPTKEVAESIKLLAVNTTHLLPRQEKNQGKSSKQLFSSPWKTDNNSEAAAAAPRDEILENWTSGFDHFRSSLVGFLDRLKGFAESSMKMYGELENDIKKSKSSYDQSTQNPRSEYS</sequence>
<evidence type="ECO:0000313" key="4">
    <source>
        <dbReference type="EMBL" id="KAF8398096.1"/>
    </source>
</evidence>
<feature type="domain" description="DUF632" evidence="2">
    <location>
        <begin position="332"/>
        <end position="467"/>
    </location>
</feature>
<dbReference type="OMA" id="TPQWDFF"/>